<sequence>MRSIALSATATLFTGIIILISTSSVSWTNIKLSLTLKLNEQFVNTFILI</sequence>
<accession>A0A166E8J2</accession>
<evidence type="ECO:0000313" key="5">
    <source>
        <dbReference type="Proteomes" id="UP000076882"/>
    </source>
</evidence>
<dbReference type="AlphaFoldDB" id="A0A166E8J2"/>
<organism evidence="2 5">
    <name type="scientific">Lactiplantibacillus plantarum</name>
    <name type="common">Lactobacillus plantarum</name>
    <dbReference type="NCBI Taxonomy" id="1590"/>
    <lineage>
        <taxon>Bacteria</taxon>
        <taxon>Bacillati</taxon>
        <taxon>Bacillota</taxon>
        <taxon>Bacilli</taxon>
        <taxon>Lactobacillales</taxon>
        <taxon>Lactobacillaceae</taxon>
        <taxon>Lactiplantibacillus</taxon>
    </lineage>
</organism>
<comment type="caution">
    <text evidence="2">The sequence shown here is derived from an EMBL/GenBank/DDBJ whole genome shotgun (WGS) entry which is preliminary data.</text>
</comment>
<evidence type="ECO:0000313" key="6">
    <source>
        <dbReference type="Proteomes" id="UP000076989"/>
    </source>
</evidence>
<dbReference type="Proteomes" id="UP000076882">
    <property type="component" value="Unassembled WGS sequence"/>
</dbReference>
<evidence type="ECO:0000313" key="1">
    <source>
        <dbReference type="EMBL" id="KZU07014.1"/>
    </source>
</evidence>
<dbReference type="EMBL" id="LUXM01000040">
    <property type="protein sequence ID" value="KZU91771.1"/>
    <property type="molecule type" value="Genomic_DNA"/>
</dbReference>
<dbReference type="Proteomes" id="UP000076989">
    <property type="component" value="Unassembled WGS sequence"/>
</dbReference>
<reference evidence="4 5" key="1">
    <citation type="submission" date="2016-03" db="EMBL/GenBank/DDBJ databases">
        <title>Comparative genomics of 54 Lactobacillus plantarum strains reveals genomic uncoupling from niche constraints.</title>
        <authorList>
            <person name="Martino M.E."/>
        </authorList>
    </citation>
    <scope>NUCLEOTIDE SEQUENCE [LARGE SCALE GENOMIC DNA]</scope>
    <source>
        <strain evidence="2 5">19.1</strain>
        <strain evidence="3 4">NAB2</strain>
        <strain evidence="1 6">Nizo2260</strain>
    </source>
</reference>
<dbReference type="PATRIC" id="fig|1590.142.peg.1488"/>
<dbReference type="EMBL" id="LUXO01000022">
    <property type="protein sequence ID" value="KZV04177.1"/>
    <property type="molecule type" value="Genomic_DNA"/>
</dbReference>
<evidence type="ECO:0000313" key="2">
    <source>
        <dbReference type="EMBL" id="KZU91771.1"/>
    </source>
</evidence>
<protein>
    <submittedName>
        <fullName evidence="2">Uncharacterized protein</fullName>
    </submittedName>
</protein>
<dbReference type="Proteomes" id="UP000076872">
    <property type="component" value="Unassembled WGS sequence"/>
</dbReference>
<dbReference type="EMBL" id="LUWI01000010">
    <property type="protein sequence ID" value="KZU07014.1"/>
    <property type="molecule type" value="Genomic_DNA"/>
</dbReference>
<evidence type="ECO:0000313" key="3">
    <source>
        <dbReference type="EMBL" id="KZV04177.1"/>
    </source>
</evidence>
<name>A0A166E8J2_LACPN</name>
<gene>
    <name evidence="2" type="ORF">Lp19_3057</name>
    <name evidence="3" type="ORF">NAB2_1104</name>
    <name evidence="1" type="ORF">Nizo2260_0555</name>
</gene>
<proteinExistence type="predicted"/>
<evidence type="ECO:0000313" key="4">
    <source>
        <dbReference type="Proteomes" id="UP000076872"/>
    </source>
</evidence>